<proteinExistence type="predicted"/>
<dbReference type="RefSeq" id="WP_049698736.1">
    <property type="nucleotide sequence ID" value="NZ_JAQDQF010000003.1"/>
</dbReference>
<feature type="domain" description="Methyltransferase type 11" evidence="1">
    <location>
        <begin position="18"/>
        <end position="118"/>
    </location>
</feature>
<dbReference type="CDD" id="cd02440">
    <property type="entry name" value="AdoMet_MTases"/>
    <property type="match status" value="1"/>
</dbReference>
<organism evidence="2 3">
    <name type="scientific">Gordonia jacobaea</name>
    <dbReference type="NCBI Taxonomy" id="122202"/>
    <lineage>
        <taxon>Bacteria</taxon>
        <taxon>Bacillati</taxon>
        <taxon>Actinomycetota</taxon>
        <taxon>Actinomycetes</taxon>
        <taxon>Mycobacteriales</taxon>
        <taxon>Gordoniaceae</taxon>
        <taxon>Gordonia</taxon>
    </lineage>
</organism>
<protein>
    <submittedName>
        <fullName evidence="2">Methyltransferase</fullName>
    </submittedName>
</protein>
<dbReference type="Proteomes" id="UP000037247">
    <property type="component" value="Unassembled WGS sequence"/>
</dbReference>
<accession>A0ABR5ICT4</accession>
<keyword evidence="2" id="KW-0489">Methyltransferase</keyword>
<keyword evidence="3" id="KW-1185">Reference proteome</keyword>
<dbReference type="InterPro" id="IPR029063">
    <property type="entry name" value="SAM-dependent_MTases_sf"/>
</dbReference>
<comment type="caution">
    <text evidence="2">The sequence shown here is derived from an EMBL/GenBank/DDBJ whole genome shotgun (WGS) entry which is preliminary data.</text>
</comment>
<dbReference type="InterPro" id="IPR013216">
    <property type="entry name" value="Methyltransf_11"/>
</dbReference>
<evidence type="ECO:0000259" key="1">
    <source>
        <dbReference type="Pfam" id="PF08241"/>
    </source>
</evidence>
<dbReference type="EMBL" id="LDTZ01000016">
    <property type="protein sequence ID" value="KNA91408.1"/>
    <property type="molecule type" value="Genomic_DNA"/>
</dbReference>
<dbReference type="GO" id="GO:0008168">
    <property type="term" value="F:methyltransferase activity"/>
    <property type="evidence" value="ECO:0007669"/>
    <property type="project" value="UniProtKB-KW"/>
</dbReference>
<keyword evidence="2" id="KW-0808">Transferase</keyword>
<dbReference type="SUPFAM" id="SSF53335">
    <property type="entry name" value="S-adenosyl-L-methionine-dependent methyltransferases"/>
    <property type="match status" value="1"/>
</dbReference>
<dbReference type="Pfam" id="PF08241">
    <property type="entry name" value="Methyltransf_11"/>
    <property type="match status" value="1"/>
</dbReference>
<sequence length="241" mass="26315">MLTVDFDRLGVGSHTKVIDIGAGQGRHSFEMFRRGADVIAFDQSESDMADVAEMFDAMMAEGQVPTDAKARAEVGDALRLPYADNSFDVVLMSEILEHIPSDEAAIAEMARILKPGGIGAVTVPRYWPEKVCWALSDAYHEVEGGHVRIYKASELADKLRAAGLEVTGTDHAHALHAPYWWLKCAVGVDNNKNPLVQAYHKLLVWDMMSAPALTRVGEQVLNPVIGKSVALYLRKPESAAS</sequence>
<dbReference type="GO" id="GO:0032259">
    <property type="term" value="P:methylation"/>
    <property type="evidence" value="ECO:0007669"/>
    <property type="project" value="UniProtKB-KW"/>
</dbReference>
<name>A0ABR5ICT4_9ACTN</name>
<evidence type="ECO:0000313" key="3">
    <source>
        <dbReference type="Proteomes" id="UP000037247"/>
    </source>
</evidence>
<reference evidence="2 3" key="1">
    <citation type="submission" date="2015-05" db="EMBL/GenBank/DDBJ databases">
        <title>Draft genome sequence of the bacterium Gordonia jacobaea a new member of the Gordonia genus.</title>
        <authorList>
            <person name="Jimenez-Galisteo G."/>
            <person name="Dominguez A."/>
            <person name="Munoz E."/>
            <person name="Vinas M."/>
        </authorList>
    </citation>
    <scope>NUCLEOTIDE SEQUENCE [LARGE SCALE GENOMIC DNA]</scope>
    <source>
        <strain evidence="3">mv1</strain>
    </source>
</reference>
<evidence type="ECO:0000313" key="2">
    <source>
        <dbReference type="EMBL" id="KNA91408.1"/>
    </source>
</evidence>
<dbReference type="PANTHER" id="PTHR43591">
    <property type="entry name" value="METHYLTRANSFERASE"/>
    <property type="match status" value="1"/>
</dbReference>
<gene>
    <name evidence="2" type="ORF">ABW18_09365</name>
</gene>
<dbReference type="Gene3D" id="3.40.50.150">
    <property type="entry name" value="Vaccinia Virus protein VP39"/>
    <property type="match status" value="1"/>
</dbReference>